<evidence type="ECO:0000313" key="2">
    <source>
        <dbReference type="EMBL" id="GAA1982826.1"/>
    </source>
</evidence>
<organism evidence="2 3">
    <name type="scientific">Nocardiopsis rhodophaea</name>
    <dbReference type="NCBI Taxonomy" id="280238"/>
    <lineage>
        <taxon>Bacteria</taxon>
        <taxon>Bacillati</taxon>
        <taxon>Actinomycetota</taxon>
        <taxon>Actinomycetes</taxon>
        <taxon>Streptosporangiales</taxon>
        <taxon>Nocardiopsidaceae</taxon>
        <taxon>Nocardiopsis</taxon>
    </lineage>
</organism>
<accession>A0ABN2SAB3</accession>
<dbReference type="RefSeq" id="WP_344099446.1">
    <property type="nucleotide sequence ID" value="NZ_BAAAPC010000002.1"/>
</dbReference>
<dbReference type="EMBL" id="BAAAPC010000002">
    <property type="protein sequence ID" value="GAA1982826.1"/>
    <property type="molecule type" value="Genomic_DNA"/>
</dbReference>
<sequence>MTYDVIALVGRDPDMRALVDAMVNAGPDLRVRGAGGGAVVQLRDDDGAPLVSIEAAQRVDVPGEVERLLGAETAARMPEPCWWVEVRASSAARGATDTAALAHRFADSLVDRLGGTVWSSLPRPAGGGPAADHAIPRIDTNGKNTQ</sequence>
<evidence type="ECO:0000313" key="3">
    <source>
        <dbReference type="Proteomes" id="UP001501585"/>
    </source>
</evidence>
<gene>
    <name evidence="2" type="ORF">GCM10009799_05010</name>
</gene>
<keyword evidence="3" id="KW-1185">Reference proteome</keyword>
<protein>
    <submittedName>
        <fullName evidence="2">Uncharacterized protein</fullName>
    </submittedName>
</protein>
<dbReference type="Proteomes" id="UP001501585">
    <property type="component" value="Unassembled WGS sequence"/>
</dbReference>
<feature type="region of interest" description="Disordered" evidence="1">
    <location>
        <begin position="120"/>
        <end position="146"/>
    </location>
</feature>
<reference evidence="2 3" key="1">
    <citation type="journal article" date="2019" name="Int. J. Syst. Evol. Microbiol.">
        <title>The Global Catalogue of Microorganisms (GCM) 10K type strain sequencing project: providing services to taxonomists for standard genome sequencing and annotation.</title>
        <authorList>
            <consortium name="The Broad Institute Genomics Platform"/>
            <consortium name="The Broad Institute Genome Sequencing Center for Infectious Disease"/>
            <person name="Wu L."/>
            <person name="Ma J."/>
        </authorList>
    </citation>
    <scope>NUCLEOTIDE SEQUENCE [LARGE SCALE GENOMIC DNA]</scope>
    <source>
        <strain evidence="2 3">JCM 15313</strain>
    </source>
</reference>
<comment type="caution">
    <text evidence="2">The sequence shown here is derived from an EMBL/GenBank/DDBJ whole genome shotgun (WGS) entry which is preliminary data.</text>
</comment>
<name>A0ABN2SAB3_9ACTN</name>
<evidence type="ECO:0000256" key="1">
    <source>
        <dbReference type="SAM" id="MobiDB-lite"/>
    </source>
</evidence>
<proteinExistence type="predicted"/>